<feature type="compositionally biased region" description="Basic and acidic residues" evidence="3">
    <location>
        <begin position="68"/>
        <end position="83"/>
    </location>
</feature>
<dbReference type="InterPro" id="IPR050216">
    <property type="entry name" value="LRR_domain-containing"/>
</dbReference>
<keyword evidence="5" id="KW-1185">Reference proteome</keyword>
<feature type="compositionally biased region" description="Acidic residues" evidence="3">
    <location>
        <begin position="84"/>
        <end position="98"/>
    </location>
</feature>
<evidence type="ECO:0000256" key="2">
    <source>
        <dbReference type="ARBA" id="ARBA00022737"/>
    </source>
</evidence>
<dbReference type="SUPFAM" id="SSF52058">
    <property type="entry name" value="L domain-like"/>
    <property type="match status" value="1"/>
</dbReference>
<dbReference type="Pfam" id="PF13855">
    <property type="entry name" value="LRR_8"/>
    <property type="match status" value="1"/>
</dbReference>
<dbReference type="EMBL" id="OZ004257">
    <property type="protein sequence ID" value="CAK7907155.1"/>
    <property type="molecule type" value="Genomic_DNA"/>
</dbReference>
<feature type="compositionally biased region" description="Basic and acidic residues" evidence="3">
    <location>
        <begin position="25"/>
        <end position="34"/>
    </location>
</feature>
<evidence type="ECO:0000313" key="4">
    <source>
        <dbReference type="EMBL" id="CAK7907155.1"/>
    </source>
</evidence>
<sequence length="476" mass="54175">MDRNPLLPFAYTTSASGDIPLNTTPRDRETRDKNASSMYHTRTPESKRVGPVLNFVPSLKRKMGASFNEKDNIKRREYTHSSADEEDEDGEEDEDDEANATIVDHDDIVRSVTAPPSSPPAAVLASEFDISTQASNVPDSPTHNFPSEWSNADDSLPKRVNRNLSSDADFGIDRFNRFKGPNYLSTDDDKWDSAQQFERSMQLRARDIVIQAFEDMQTTINLEGMQLKEVPDEVKDMDNLVIFNLDPKAHTSYQLYLTNNKLRVLPPSLFKYRKLNVLGLRRNKLEKIPSQIGKLSNLTDLYLGTNRLEYLPHTILDLPHLGILSAGPNPFLEVPDNAIPITTATITPTKNKRYASEPHILQDDLKPIPSLRSLCLNAIAKYDVSYQETKNWKRHTPILYHKLIAKAIQHGQYETRCCECDLIVVEPAAEAFEWWDFLGNKLIPFKREFCSGRCLQLWKVTLHADSQGIEDLDVMK</sequence>
<organism evidence="4 5">
    <name type="scientific">[Candida] anglica</name>
    <dbReference type="NCBI Taxonomy" id="148631"/>
    <lineage>
        <taxon>Eukaryota</taxon>
        <taxon>Fungi</taxon>
        <taxon>Dikarya</taxon>
        <taxon>Ascomycota</taxon>
        <taxon>Saccharomycotina</taxon>
        <taxon>Pichiomycetes</taxon>
        <taxon>Debaryomycetaceae</taxon>
        <taxon>Kurtzmaniella</taxon>
    </lineage>
</organism>
<evidence type="ECO:0000256" key="3">
    <source>
        <dbReference type="SAM" id="MobiDB-lite"/>
    </source>
</evidence>
<feature type="region of interest" description="Disordered" evidence="3">
    <location>
        <begin position="66"/>
        <end position="156"/>
    </location>
</feature>
<dbReference type="Proteomes" id="UP001497600">
    <property type="component" value="Chromosome E"/>
</dbReference>
<dbReference type="Gene3D" id="3.80.10.10">
    <property type="entry name" value="Ribonuclease Inhibitor"/>
    <property type="match status" value="1"/>
</dbReference>
<dbReference type="InterPro" id="IPR003591">
    <property type="entry name" value="Leu-rich_rpt_typical-subtyp"/>
</dbReference>
<feature type="region of interest" description="Disordered" evidence="3">
    <location>
        <begin position="1"/>
        <end position="52"/>
    </location>
</feature>
<dbReference type="InterPro" id="IPR032675">
    <property type="entry name" value="LRR_dom_sf"/>
</dbReference>
<proteinExistence type="predicted"/>
<name>A0ABP0ECA2_9ASCO</name>
<dbReference type="InterPro" id="IPR001611">
    <property type="entry name" value="Leu-rich_rpt"/>
</dbReference>
<feature type="compositionally biased region" description="Polar residues" evidence="3">
    <location>
        <begin position="11"/>
        <end position="24"/>
    </location>
</feature>
<dbReference type="PANTHER" id="PTHR48051:SF1">
    <property type="entry name" value="RAS SUPPRESSOR PROTEIN 1"/>
    <property type="match status" value="1"/>
</dbReference>
<gene>
    <name evidence="4" type="ORF">CAAN4_E04170</name>
</gene>
<protein>
    <submittedName>
        <fullName evidence="4">Uncharacterized protein</fullName>
    </submittedName>
</protein>
<reference evidence="4 5" key="1">
    <citation type="submission" date="2024-01" db="EMBL/GenBank/DDBJ databases">
        <authorList>
            <consortium name="Genoscope - CEA"/>
            <person name="William W."/>
        </authorList>
    </citation>
    <scope>NUCLEOTIDE SEQUENCE [LARGE SCALE GENOMIC DNA]</scope>
    <source>
        <strain evidence="4 5">29B2s-10</strain>
    </source>
</reference>
<keyword evidence="1" id="KW-0433">Leucine-rich repeat</keyword>
<keyword evidence="2" id="KW-0677">Repeat</keyword>
<feature type="compositionally biased region" description="Polar residues" evidence="3">
    <location>
        <begin position="129"/>
        <end position="153"/>
    </location>
</feature>
<evidence type="ECO:0000256" key="1">
    <source>
        <dbReference type="ARBA" id="ARBA00022614"/>
    </source>
</evidence>
<feature type="compositionally biased region" description="Low complexity" evidence="3">
    <location>
        <begin position="111"/>
        <end position="126"/>
    </location>
</feature>
<dbReference type="PANTHER" id="PTHR48051">
    <property type="match status" value="1"/>
</dbReference>
<evidence type="ECO:0000313" key="5">
    <source>
        <dbReference type="Proteomes" id="UP001497600"/>
    </source>
</evidence>
<accession>A0ABP0ECA2</accession>
<dbReference type="SMART" id="SM00369">
    <property type="entry name" value="LRR_TYP"/>
    <property type="match status" value="2"/>
</dbReference>